<reference evidence="1 2" key="1">
    <citation type="submission" date="2020-08" db="EMBL/GenBank/DDBJ databases">
        <title>Genomic Encyclopedia of Type Strains, Phase IV (KMG-V): Genome sequencing to study the core and pangenomes of soil and plant-associated prokaryotes.</title>
        <authorList>
            <person name="Whitman W."/>
        </authorList>
    </citation>
    <scope>NUCLEOTIDE SEQUENCE [LARGE SCALE GENOMIC DNA]</scope>
    <source>
        <strain evidence="1 2">SEMIA 4074</strain>
    </source>
</reference>
<name>A0A7W6MGW8_9HYPH</name>
<evidence type="ECO:0000313" key="2">
    <source>
        <dbReference type="Proteomes" id="UP000524492"/>
    </source>
</evidence>
<proteinExistence type="predicted"/>
<protein>
    <submittedName>
        <fullName evidence="1">Uncharacterized protein</fullName>
    </submittedName>
</protein>
<dbReference type="AlphaFoldDB" id="A0A7W6MGW8"/>
<sequence>MTYSPKDLELARRQVTIDRQMICAQQSLIDGMLTRGEPAGLANERLVKLTEDLRKHCFHQDLIQASIRLER</sequence>
<organism evidence="1 2">
    <name type="scientific">Rhizobium aethiopicum</name>
    <dbReference type="NCBI Taxonomy" id="1138170"/>
    <lineage>
        <taxon>Bacteria</taxon>
        <taxon>Pseudomonadati</taxon>
        <taxon>Pseudomonadota</taxon>
        <taxon>Alphaproteobacteria</taxon>
        <taxon>Hyphomicrobiales</taxon>
        <taxon>Rhizobiaceae</taxon>
        <taxon>Rhizobium/Agrobacterium group</taxon>
        <taxon>Rhizobium</taxon>
    </lineage>
</organism>
<dbReference type="Proteomes" id="UP000524492">
    <property type="component" value="Unassembled WGS sequence"/>
</dbReference>
<comment type="caution">
    <text evidence="1">The sequence shown here is derived from an EMBL/GenBank/DDBJ whole genome shotgun (WGS) entry which is preliminary data.</text>
</comment>
<dbReference type="RefSeq" id="WP_097599683.1">
    <property type="nucleotide sequence ID" value="NZ_JACIFV010000005.1"/>
</dbReference>
<gene>
    <name evidence="1" type="ORF">GGD53_002061</name>
</gene>
<accession>A0A7W6MGW8</accession>
<dbReference type="EMBL" id="JACIFV010000005">
    <property type="protein sequence ID" value="MBB4191908.1"/>
    <property type="molecule type" value="Genomic_DNA"/>
</dbReference>
<evidence type="ECO:0000313" key="1">
    <source>
        <dbReference type="EMBL" id="MBB4191908.1"/>
    </source>
</evidence>
<keyword evidence="2" id="KW-1185">Reference proteome</keyword>